<sequence>MRLCEAKIVIPAHMLPGGVAPIAREFGFEHVEKQRIDINNTIALTQFGFHTPSALANESNADKIFDKATEHFIWYLAKGTPYQITMRFTNGIERTTSYLYQDNKLTAQASSLAVLLANSQ</sequence>
<dbReference type="Proteomes" id="UP000031278">
    <property type="component" value="Unassembled WGS sequence"/>
</dbReference>
<comment type="caution">
    <text evidence="1">The sequence shown here is derived from an EMBL/GenBank/DDBJ whole genome shotgun (WGS) entry which is preliminary data.</text>
</comment>
<organism evidence="1 2">
    <name type="scientific">Photobacterium gaetbulicola</name>
    <dbReference type="NCBI Taxonomy" id="1295392"/>
    <lineage>
        <taxon>Bacteria</taxon>
        <taxon>Pseudomonadati</taxon>
        <taxon>Pseudomonadota</taxon>
        <taxon>Gammaproteobacteria</taxon>
        <taxon>Vibrionales</taxon>
        <taxon>Vibrionaceae</taxon>
        <taxon>Photobacterium</taxon>
    </lineage>
</organism>
<evidence type="ECO:0000313" key="2">
    <source>
        <dbReference type="Proteomes" id="UP000031278"/>
    </source>
</evidence>
<dbReference type="AlphaFoldDB" id="A0A0B9FZ31"/>
<dbReference type="EMBL" id="JWLZ01000201">
    <property type="protein sequence ID" value="KHT61449.1"/>
    <property type="molecule type" value="Genomic_DNA"/>
</dbReference>
<reference evidence="1 2" key="1">
    <citation type="submission" date="2014-12" db="EMBL/GenBank/DDBJ databases">
        <title>Genome sequencing of Photobacterium gaetbulicola AD005a.</title>
        <authorList>
            <person name="Adrian T.G.S."/>
            <person name="Chan K.G."/>
        </authorList>
    </citation>
    <scope>NUCLEOTIDE SEQUENCE [LARGE SCALE GENOMIC DNA]</scope>
    <source>
        <strain evidence="1 2">AD005a</strain>
    </source>
</reference>
<dbReference type="RefSeq" id="WP_039467899.1">
    <property type="nucleotide sequence ID" value="NZ_JWLZ01000201.1"/>
</dbReference>
<protein>
    <submittedName>
        <fullName evidence="1">Uncharacterized protein</fullName>
    </submittedName>
</protein>
<gene>
    <name evidence="1" type="ORF">RJ45_22575</name>
</gene>
<name>A0A0B9FZ31_9GAMM</name>
<evidence type="ECO:0000313" key="1">
    <source>
        <dbReference type="EMBL" id="KHT61449.1"/>
    </source>
</evidence>
<proteinExistence type="predicted"/>
<accession>A0A0B9FZ31</accession>